<feature type="compositionally biased region" description="Basic and acidic residues" evidence="6">
    <location>
        <begin position="1262"/>
        <end position="1290"/>
    </location>
</feature>
<dbReference type="InterPro" id="IPR040040">
    <property type="entry name" value="ATG11"/>
</dbReference>
<evidence type="ECO:0000259" key="8">
    <source>
        <dbReference type="Pfam" id="PF10377"/>
    </source>
</evidence>
<dbReference type="GO" id="GO:0019901">
    <property type="term" value="F:protein kinase binding"/>
    <property type="evidence" value="ECO:0007669"/>
    <property type="project" value="TreeGrafter"/>
</dbReference>
<keyword evidence="3" id="KW-0072">Autophagy</keyword>
<dbReference type="PANTHER" id="PTHR13222">
    <property type="entry name" value="RB1-INDUCIBLE COILED-COIL"/>
    <property type="match status" value="1"/>
</dbReference>
<feature type="coiled-coil region" evidence="5">
    <location>
        <begin position="844"/>
        <end position="928"/>
    </location>
</feature>
<evidence type="ECO:0000256" key="1">
    <source>
        <dbReference type="ARBA" id="ARBA00022448"/>
    </source>
</evidence>
<dbReference type="GO" id="GO:0015031">
    <property type="term" value="P:protein transport"/>
    <property type="evidence" value="ECO:0007669"/>
    <property type="project" value="UniProtKB-KW"/>
</dbReference>
<evidence type="ECO:0000256" key="2">
    <source>
        <dbReference type="ARBA" id="ARBA00022927"/>
    </source>
</evidence>
<dbReference type="InterPro" id="IPR019460">
    <property type="entry name" value="Atg11_C"/>
</dbReference>
<dbReference type="CDD" id="cd17060">
    <property type="entry name" value="Ubl_RB1CC1"/>
    <property type="match status" value="1"/>
</dbReference>
<dbReference type="GO" id="GO:0034727">
    <property type="term" value="P:piecemeal microautophagy of the nucleus"/>
    <property type="evidence" value="ECO:0007669"/>
    <property type="project" value="TreeGrafter"/>
</dbReference>
<evidence type="ECO:0000313" key="10">
    <source>
        <dbReference type="Proteomes" id="UP000827092"/>
    </source>
</evidence>
<reference evidence="9 10" key="1">
    <citation type="journal article" date="2022" name="Nat. Ecol. Evol.">
        <title>A masculinizing supergene underlies an exaggerated male reproductive morph in a spider.</title>
        <authorList>
            <person name="Hendrickx F."/>
            <person name="De Corte Z."/>
            <person name="Sonet G."/>
            <person name="Van Belleghem S.M."/>
            <person name="Kostlbacher S."/>
            <person name="Vangestel C."/>
        </authorList>
    </citation>
    <scope>NUCLEOTIDE SEQUENCE [LARGE SCALE GENOMIC DNA]</scope>
    <source>
        <strain evidence="9">W744_W776</strain>
    </source>
</reference>
<feature type="coiled-coil region" evidence="5">
    <location>
        <begin position="954"/>
        <end position="1008"/>
    </location>
</feature>
<evidence type="ECO:0000313" key="9">
    <source>
        <dbReference type="EMBL" id="KAG8187085.1"/>
    </source>
</evidence>
<evidence type="ECO:0000256" key="3">
    <source>
        <dbReference type="ARBA" id="ARBA00023006"/>
    </source>
</evidence>
<dbReference type="EMBL" id="JAFNEN010000280">
    <property type="protein sequence ID" value="KAG8187085.1"/>
    <property type="molecule type" value="Genomic_DNA"/>
</dbReference>
<keyword evidence="2" id="KW-0653">Protein transport</keyword>
<gene>
    <name evidence="9" type="ORF">JTE90_016180</name>
</gene>
<dbReference type="GO" id="GO:0061723">
    <property type="term" value="P:glycophagy"/>
    <property type="evidence" value="ECO:0007669"/>
    <property type="project" value="TreeGrafter"/>
</dbReference>
<feature type="region of interest" description="Disordered" evidence="6">
    <location>
        <begin position="1232"/>
        <end position="1290"/>
    </location>
</feature>
<organism evidence="9 10">
    <name type="scientific">Oedothorax gibbosus</name>
    <dbReference type="NCBI Taxonomy" id="931172"/>
    <lineage>
        <taxon>Eukaryota</taxon>
        <taxon>Metazoa</taxon>
        <taxon>Ecdysozoa</taxon>
        <taxon>Arthropoda</taxon>
        <taxon>Chelicerata</taxon>
        <taxon>Arachnida</taxon>
        <taxon>Araneae</taxon>
        <taxon>Araneomorphae</taxon>
        <taxon>Entelegynae</taxon>
        <taxon>Araneoidea</taxon>
        <taxon>Linyphiidae</taxon>
        <taxon>Erigoninae</taxon>
        <taxon>Oedothorax</taxon>
    </lineage>
</organism>
<dbReference type="GO" id="GO:0060090">
    <property type="term" value="F:molecular adaptor activity"/>
    <property type="evidence" value="ECO:0007669"/>
    <property type="project" value="TreeGrafter"/>
</dbReference>
<dbReference type="GO" id="GO:0000045">
    <property type="term" value="P:autophagosome assembly"/>
    <property type="evidence" value="ECO:0007669"/>
    <property type="project" value="InterPro"/>
</dbReference>
<dbReference type="GO" id="GO:1990316">
    <property type="term" value="C:Atg1/ULK1 kinase complex"/>
    <property type="evidence" value="ECO:0007669"/>
    <property type="project" value="TreeGrafter"/>
</dbReference>
<dbReference type="GO" id="GO:0000422">
    <property type="term" value="P:autophagy of mitochondrion"/>
    <property type="evidence" value="ECO:0007669"/>
    <property type="project" value="TreeGrafter"/>
</dbReference>
<protein>
    <recommendedName>
        <fullName evidence="11">RB1-inducible coiled-coil protein 1</fullName>
    </recommendedName>
</protein>
<evidence type="ECO:0000256" key="5">
    <source>
        <dbReference type="SAM" id="Coils"/>
    </source>
</evidence>
<dbReference type="GO" id="GO:0061709">
    <property type="term" value="P:reticulophagy"/>
    <property type="evidence" value="ECO:0007669"/>
    <property type="project" value="TreeGrafter"/>
</dbReference>
<dbReference type="Proteomes" id="UP000827092">
    <property type="component" value="Unassembled WGS sequence"/>
</dbReference>
<evidence type="ECO:0000259" key="7">
    <source>
        <dbReference type="Pfam" id="PF04108"/>
    </source>
</evidence>
<feature type="compositionally biased region" description="Low complexity" evidence="6">
    <location>
        <begin position="1233"/>
        <end position="1249"/>
    </location>
</feature>
<evidence type="ECO:0000256" key="4">
    <source>
        <dbReference type="ARBA" id="ARBA00023054"/>
    </source>
</evidence>
<evidence type="ECO:0000256" key="6">
    <source>
        <dbReference type="SAM" id="MobiDB-lite"/>
    </source>
</evidence>
<accession>A0AAV6UU90</accession>
<feature type="domain" description="Autophagy-related protein 11 C-terminal" evidence="8">
    <location>
        <begin position="1304"/>
        <end position="1386"/>
    </location>
</feature>
<keyword evidence="10" id="KW-1185">Reference proteome</keyword>
<dbReference type="GO" id="GO:0034517">
    <property type="term" value="P:ribophagy"/>
    <property type="evidence" value="ECO:0007669"/>
    <property type="project" value="TreeGrafter"/>
</dbReference>
<keyword evidence="1" id="KW-0813">Transport</keyword>
<comment type="caution">
    <text evidence="9">The sequence shown here is derived from an EMBL/GenBank/DDBJ whole genome shotgun (WGS) entry which is preliminary data.</text>
</comment>
<proteinExistence type="predicted"/>
<evidence type="ECO:0008006" key="11">
    <source>
        <dbReference type="Google" id="ProtNLM"/>
    </source>
</evidence>
<dbReference type="Gene3D" id="3.10.20.90">
    <property type="entry name" value="Phosphatidylinositol 3-kinase Catalytic Subunit, Chain A, domain 1"/>
    <property type="match status" value="1"/>
</dbReference>
<keyword evidence="4 5" id="KW-0175">Coiled coil</keyword>
<sequence length="1400" mass="159402">MLYVFIVPTGTILNLDMNLAVKKVLELKNEIFQLVNIAVEDQVLLCSGGEELKNENIVGNYSGAGTDTNPIFLFSLKEISLPFSEKTSIDLTIENKVKDCANMKPSLTAITVRRSLAQQLAELSGKGKKECSDLVHQQHLQQQGWAAVIANLEDAKDCVVKRKQQLDELFENFLANRDYYQDIIKMFPEDIALLSKVPVLTKLLILNGSECSKEDLEKEHTLLTWFCSEPQHVLDLMVEKCQHSLDKLHENSLMFLNQTFTEVIEQAESPDYREVKGIEKRLASLNHISETTAKLCKDQNELIITLESSDRINQARDPNVLPDVCTWYQSQLELMLKNYKPIIDMLSKCKAAKIELSLAINCLIPHICKLESDILKLHRDIGLYENYIKSVTNKIDSFRQVHLAPQRYLKTLAEVCRRKEFSANFIKWATELSEKASKLYEKETSFRKDFNKLESKNMVDNLFCGLDDMPPPYAVEGPPSFDLNLPDVSKEDLDQMKSLFPTLAHLCEVIPPDPMPFSTHTGSDSAFSSNIPSSLKIVSHIFEGTDLCESQKALTVSLTKASAPSPDFNSEFASNEVFSFTSSNTSDIENIKTRRTRTSSLISFAAEAILEEKHPLSVDSASEEFETVEHYGTLPVEISSHSSRRHFRHTSSSDIAGGHKSNSLKISRARSDGDAISPMQERLKSSDSMDFQSAEYYIDDSMPSSYSESNATSPLMRGSRMVKSHHVVVAELQRQLEEKSAALASTSSSLETSHSNILKVHAKMSTLQKFIEELQGTLQSDLSHLKEFVKDELTDRMTDAADIVEKINSCVALMHKQMLIEKDEAVTEAKKDFVSIENAYRHRLEVESQKLNDAETQIAHYEEHLLALTSRFEDSKHENEQLINELQDKKELLKKVMLEHELEFDSFKTQIQDTIQNKDSRISELQQALSDSLYDATKLKQEKLDVQTEFDKNLQKKQAVIDELQLDQRALKEKIDKCQGCARSSKELKDMEKKFQETLQEKNRYMKESNESYKNLLRCKAEGDKSRNKALKELEDKLICKHKNDMESLRSRFRMAVSTTYIERPSSPEPPMDAEAFAGMEDLKKDMTESCRKLKEEKARELEKLKREIEAKREQQKQAQMKKEEEHKKRVASLQLEHEQALEKLKSRITAESQVSFNEAIKSVAKEKDNIIACLRAKVTTLDTELYNIKSHLQKYLPSRESISQSHSGSICRVPMETQQAIEETRVVESLFQQQGAMSQSQQPSQSCSESHENVKRKHKAKEASPKAKEATPKAKEATPKAKEATPKEQEECVVHQHLMDPCLECKTKISILKCTEGDLVLLRYEERHQNFAIFHFGVHPHFLHSDSLQPLNLKIPLEKSDDPTEDNSKKWVLGVVVEKEFCISKKGFVEPLCSCLLIT</sequence>
<dbReference type="Pfam" id="PF04108">
    <property type="entry name" value="ATG17_like"/>
    <property type="match status" value="1"/>
</dbReference>
<dbReference type="InterPro" id="IPR045326">
    <property type="entry name" value="ATG17-like_dom"/>
</dbReference>
<feature type="coiled-coil region" evidence="5">
    <location>
        <begin position="1077"/>
        <end position="1144"/>
    </location>
</feature>
<feature type="domain" description="Autophagy protein ATG17-like" evidence="7">
    <location>
        <begin position="106"/>
        <end position="452"/>
    </location>
</feature>
<dbReference type="GO" id="GO:0034045">
    <property type="term" value="C:phagophore assembly site membrane"/>
    <property type="evidence" value="ECO:0007669"/>
    <property type="project" value="TreeGrafter"/>
</dbReference>
<dbReference type="Pfam" id="PF10377">
    <property type="entry name" value="ATG11"/>
    <property type="match status" value="1"/>
</dbReference>
<name>A0AAV6UU90_9ARAC</name>
<dbReference type="PANTHER" id="PTHR13222:SF1">
    <property type="entry name" value="RB1-INDUCIBLE COILED-COIL PROTEIN 1"/>
    <property type="match status" value="1"/>
</dbReference>